<dbReference type="EMBL" id="CAMGYJ010000009">
    <property type="protein sequence ID" value="CAI0490880.1"/>
    <property type="molecule type" value="Genomic_DNA"/>
</dbReference>
<evidence type="ECO:0000313" key="2">
    <source>
        <dbReference type="Proteomes" id="UP001154282"/>
    </source>
</evidence>
<keyword evidence="2" id="KW-1185">Reference proteome</keyword>
<dbReference type="AlphaFoldDB" id="A0AAV0Q1I0"/>
<dbReference type="Proteomes" id="UP001154282">
    <property type="component" value="Unassembled WGS sequence"/>
</dbReference>
<organism evidence="1 2">
    <name type="scientific">Linum tenue</name>
    <dbReference type="NCBI Taxonomy" id="586396"/>
    <lineage>
        <taxon>Eukaryota</taxon>
        <taxon>Viridiplantae</taxon>
        <taxon>Streptophyta</taxon>
        <taxon>Embryophyta</taxon>
        <taxon>Tracheophyta</taxon>
        <taxon>Spermatophyta</taxon>
        <taxon>Magnoliopsida</taxon>
        <taxon>eudicotyledons</taxon>
        <taxon>Gunneridae</taxon>
        <taxon>Pentapetalae</taxon>
        <taxon>rosids</taxon>
        <taxon>fabids</taxon>
        <taxon>Malpighiales</taxon>
        <taxon>Linaceae</taxon>
        <taxon>Linum</taxon>
    </lineage>
</organism>
<evidence type="ECO:0000313" key="1">
    <source>
        <dbReference type="EMBL" id="CAI0490880.1"/>
    </source>
</evidence>
<proteinExistence type="predicted"/>
<reference evidence="1" key="1">
    <citation type="submission" date="2022-08" db="EMBL/GenBank/DDBJ databases">
        <authorList>
            <person name="Gutierrez-Valencia J."/>
        </authorList>
    </citation>
    <scope>NUCLEOTIDE SEQUENCE</scope>
</reference>
<protein>
    <recommendedName>
        <fullName evidence="3">NADH dehydrogenase subunit 4</fullName>
    </recommendedName>
</protein>
<sequence>MIWCTWLWALQPPLLAALFLGTW</sequence>
<name>A0AAV0Q1I0_9ROSI</name>
<gene>
    <name evidence="1" type="ORF">LITE_LOCUS41037</name>
</gene>
<evidence type="ECO:0008006" key="3">
    <source>
        <dbReference type="Google" id="ProtNLM"/>
    </source>
</evidence>
<accession>A0AAV0Q1I0</accession>
<comment type="caution">
    <text evidence="1">The sequence shown here is derived from an EMBL/GenBank/DDBJ whole genome shotgun (WGS) entry which is preliminary data.</text>
</comment>